<dbReference type="Pfam" id="PF17132">
    <property type="entry name" value="Glyco_hydro_106"/>
    <property type="match status" value="1"/>
</dbReference>
<dbReference type="Proteomes" id="UP000178485">
    <property type="component" value="Chromosome i"/>
</dbReference>
<dbReference type="KEGG" id="pmuc:ING2E5A_1841"/>
<dbReference type="PANTHER" id="PTHR36848:SF2">
    <property type="entry name" value="SECRETED PROTEIN"/>
    <property type="match status" value="1"/>
</dbReference>
<reference evidence="1 2" key="1">
    <citation type="submission" date="2016-08" db="EMBL/GenBank/DDBJ databases">
        <authorList>
            <person name="Seilhamer J.J."/>
        </authorList>
    </citation>
    <scope>NUCLEOTIDE SEQUENCE [LARGE SCALE GENOMIC DNA]</scope>
    <source>
        <strain evidence="1">ING2-E5A</strain>
    </source>
</reference>
<dbReference type="STRING" id="1642646.ING2E5A_1841"/>
<proteinExistence type="predicted"/>
<dbReference type="PROSITE" id="PS51257">
    <property type="entry name" value="PROKAR_LIPOPROTEIN"/>
    <property type="match status" value="1"/>
</dbReference>
<dbReference type="Gene3D" id="2.60.120.260">
    <property type="entry name" value="Galactose-binding domain-like"/>
    <property type="match status" value="1"/>
</dbReference>
<gene>
    <name evidence="1" type="ORF">ING2E5A_1841</name>
</gene>
<dbReference type="EMBL" id="LT608328">
    <property type="protein sequence ID" value="SCM58509.1"/>
    <property type="molecule type" value="Genomic_DNA"/>
</dbReference>
<protein>
    <submittedName>
        <fullName evidence="1">Uncharacterized protein</fullName>
    </submittedName>
</protein>
<dbReference type="PANTHER" id="PTHR36848">
    <property type="entry name" value="DNA-BINDING PROTEIN (PUTATIVE SECRETED PROTEIN)-RELATED"/>
    <property type="match status" value="1"/>
</dbReference>
<dbReference type="SUPFAM" id="SSF49785">
    <property type="entry name" value="Galactose-binding domain-like"/>
    <property type="match status" value="1"/>
</dbReference>
<evidence type="ECO:0000313" key="1">
    <source>
        <dbReference type="EMBL" id="SCM58509.1"/>
    </source>
</evidence>
<keyword evidence="2" id="KW-1185">Reference proteome</keyword>
<evidence type="ECO:0000313" key="2">
    <source>
        <dbReference type="Proteomes" id="UP000178485"/>
    </source>
</evidence>
<dbReference type="RefSeq" id="WP_071137099.1">
    <property type="nucleotide sequence ID" value="NZ_LT608328.1"/>
</dbReference>
<accession>A0A1G4G803</accession>
<name>A0A1G4G803_9BACT</name>
<dbReference type="InterPro" id="IPR053161">
    <property type="entry name" value="Ulvan_degrading_GH"/>
</dbReference>
<organism evidence="1 2">
    <name type="scientific">Petrimonas mucosa</name>
    <dbReference type="NCBI Taxonomy" id="1642646"/>
    <lineage>
        <taxon>Bacteria</taxon>
        <taxon>Pseudomonadati</taxon>
        <taxon>Bacteroidota</taxon>
        <taxon>Bacteroidia</taxon>
        <taxon>Bacteroidales</taxon>
        <taxon>Dysgonomonadaceae</taxon>
        <taxon>Petrimonas</taxon>
    </lineage>
</organism>
<dbReference type="InterPro" id="IPR008979">
    <property type="entry name" value="Galactose-bd-like_sf"/>
</dbReference>
<sequence length="1033" mass="118528">METRKIVNLLSAIVLCLIIALFSGCEKQQIHSFRDIEKNFPYPDNSFRSAPLLVFNEVVTNAEIDRMVADLHNKGFGGFFIHPRPGLVTEYLSEEWLSLYQHATEVARQYGISVWIYDENSYPSGFAGGHVPADYPDSFNQGQGLELERATQLPEDIGSVFLCLLRENDSWKDITEEMTEYAGETGDFYLYRKTYYEKGDWYGGFSYVDLLLPGVTEKFIETTMRGYEKQVGNQFGKTIPGIFTDEPNIVTSGGLRWTPDLFEQFEKRWGYDLKLFLPLLSEETGEWKRVRYHYMETLLQLFIDRWAKPWHAYTEKNNLIWTGHYWEHGWPNMNDGPDNMAMYAWHQMPGIDMLFNQFNEQSPQAQFGNIRAVKELRSVANQMGYKRTLSETYGGGGWEVTFKDLKRLGDWEYVLGVNYMNQHLSHQTLTGARKYDYPPVFTYHSPWWSNYKVLNDYFARLSYLLSEGSQENCIAVIEPNSTLWSYYSHTKSNPRLIQIGESFQAFITALEKSQVEYDLASENIIKDQGKIVKGKFVIGKAGYSTIIVPPHTENISRHTFFLLQQFLSEGGRLICFSEPENVDGEKRAELIGLIRSEKVNREERLTSELIEKLKGENVVRISHENGNLYHQRRRYADGELIFLVNSSMDEKTSVQLAYPEGNALYELDALTGKIYTYPANGKGSVTFEVEPAGSLLLFIGKGSEKFPARELQQSATTLPSLNRTTMKRTRENVLPVDFCDLHLQNETFRQIHVSEASDRAFKAHGFRAGNPWNTSVQYRRNIVDRDTFKSGGYTAKYHFRIDQTVDYSAFRLVAERPCLFTVRVNGVEAETLDGEWWLDRSFGVYPAGSLLKHGENVVELSLSPMKLLAEIEPVYILGDFGVIPEGIGWSITAPVQELQLGSWKSQRMPFYSWEVQYSKDYQLDEVGGSYMVQLGKWNGTVAEVYVNGEKAGIIGFDPFRLDITSHLQPGKNKVAVRVVGSHKNLLGPHYNSPEKGFVSPWHWKGIKKPIPGEAYQLIDYGLFDDFELLKYSR</sequence>
<dbReference type="AlphaFoldDB" id="A0A1G4G803"/>